<gene>
    <name evidence="1" type="ORF">SAMN05216526_0914</name>
</gene>
<keyword evidence="2" id="KW-1185">Reference proteome</keyword>
<evidence type="ECO:0000313" key="1">
    <source>
        <dbReference type="EMBL" id="SIT68709.1"/>
    </source>
</evidence>
<dbReference type="Pfam" id="PF09424">
    <property type="entry name" value="YqeY"/>
    <property type="match status" value="1"/>
</dbReference>
<proteinExistence type="predicted"/>
<dbReference type="InterPro" id="IPR042184">
    <property type="entry name" value="YqeY/Aim41_N"/>
</dbReference>
<organism evidence="1 2">
    <name type="scientific">Ectothiorhodosinus mongolicus</name>
    <dbReference type="NCBI Taxonomy" id="233100"/>
    <lineage>
        <taxon>Bacteria</taxon>
        <taxon>Pseudomonadati</taxon>
        <taxon>Pseudomonadota</taxon>
        <taxon>Gammaproteobacteria</taxon>
        <taxon>Chromatiales</taxon>
        <taxon>Ectothiorhodospiraceae</taxon>
        <taxon>Ectothiorhodosinus</taxon>
    </lineage>
</organism>
<dbReference type="EMBL" id="FTPK01000002">
    <property type="protein sequence ID" value="SIT68709.1"/>
    <property type="molecule type" value="Genomic_DNA"/>
</dbReference>
<dbReference type="PANTHER" id="PTHR28055">
    <property type="entry name" value="ALTERED INHERITANCE OF MITOCHONDRIA PROTEIN 41, MITOCHONDRIAL"/>
    <property type="match status" value="1"/>
</dbReference>
<dbReference type="SUPFAM" id="SSF89095">
    <property type="entry name" value="GatB/YqeY motif"/>
    <property type="match status" value="1"/>
</dbReference>
<dbReference type="InterPro" id="IPR023168">
    <property type="entry name" value="GatB_Yqey_C_2"/>
</dbReference>
<dbReference type="PANTHER" id="PTHR28055:SF1">
    <property type="entry name" value="ALTERED INHERITANCE OF MITOCHONDRIA PROTEIN 41, MITOCHONDRIAL"/>
    <property type="match status" value="1"/>
</dbReference>
<dbReference type="Proteomes" id="UP000223759">
    <property type="component" value="Unassembled WGS sequence"/>
</dbReference>
<reference evidence="1 2" key="1">
    <citation type="submission" date="2017-01" db="EMBL/GenBank/DDBJ databases">
        <authorList>
            <person name="Mah S.A."/>
            <person name="Swanson W.J."/>
            <person name="Moy G.W."/>
            <person name="Vacquier V.D."/>
        </authorList>
    </citation>
    <scope>NUCLEOTIDE SEQUENCE [LARGE SCALE GENOMIC DNA]</scope>
    <source>
        <strain evidence="1 2">M9</strain>
    </source>
</reference>
<name>A0A1R3VUW2_9GAMM</name>
<sequence>MSVTELKSRITEDVKSAMRSGDKPRLATLRLVQAAIKQIEVDTRETLDDAGVLGVLEKMVKQRRESISQYGQAGRDDLVAVEEAELAIIQTYMPEALSEAEIQALVDAALAESGASSVRDMGKVMTLLKPQMQGRADMAMVSGMVKARLN</sequence>
<dbReference type="InterPro" id="IPR003789">
    <property type="entry name" value="Asn/Gln_tRNA_amidoTrase-B-like"/>
</dbReference>
<dbReference type="Gene3D" id="1.10.10.410">
    <property type="match status" value="1"/>
</dbReference>
<dbReference type="Gene3D" id="1.10.1510.10">
    <property type="entry name" value="Uncharacterised protein YqeY/AIM41 PF09424, N-terminal domain"/>
    <property type="match status" value="1"/>
</dbReference>
<dbReference type="GO" id="GO:0016884">
    <property type="term" value="F:carbon-nitrogen ligase activity, with glutamine as amido-N-donor"/>
    <property type="evidence" value="ECO:0007669"/>
    <property type="project" value="InterPro"/>
</dbReference>
<evidence type="ECO:0000313" key="2">
    <source>
        <dbReference type="Proteomes" id="UP000223759"/>
    </source>
</evidence>
<accession>A0A1R3VUW2</accession>
<dbReference type="RefSeq" id="WP_076755351.1">
    <property type="nucleotide sequence ID" value="NZ_CP023018.1"/>
</dbReference>
<evidence type="ECO:0008006" key="3">
    <source>
        <dbReference type="Google" id="ProtNLM"/>
    </source>
</evidence>
<dbReference type="STRING" id="233100.SAMN05216526_0914"/>
<dbReference type="OrthoDB" id="9788127at2"/>
<dbReference type="InterPro" id="IPR019004">
    <property type="entry name" value="YqeY/Aim41"/>
</dbReference>
<protein>
    <recommendedName>
        <fullName evidence="3">Glutamyl-tRNA amidotransferase</fullName>
    </recommendedName>
</protein>
<dbReference type="AlphaFoldDB" id="A0A1R3VUW2"/>